<comment type="caution">
    <text evidence="4">The sequence shown here is derived from an EMBL/GenBank/DDBJ whole genome shotgun (WGS) entry which is preliminary data.</text>
</comment>
<evidence type="ECO:0000313" key="5">
    <source>
        <dbReference type="Proteomes" id="UP000294564"/>
    </source>
</evidence>
<evidence type="ECO:0000256" key="1">
    <source>
        <dbReference type="ARBA" id="ARBA00025483"/>
    </source>
</evidence>
<dbReference type="NCBIfam" id="TIGR00573">
    <property type="entry name" value="dnaq"/>
    <property type="match status" value="1"/>
</dbReference>
<dbReference type="FunFam" id="3.30.420.10:FF:000045">
    <property type="entry name" value="3'-5' exonuclease DinG"/>
    <property type="match status" value="1"/>
</dbReference>
<dbReference type="GO" id="GO:0045004">
    <property type="term" value="P:DNA replication proofreading"/>
    <property type="evidence" value="ECO:0007669"/>
    <property type="project" value="TreeGrafter"/>
</dbReference>
<dbReference type="GO" id="GO:0008408">
    <property type="term" value="F:3'-5' exonuclease activity"/>
    <property type="evidence" value="ECO:0007669"/>
    <property type="project" value="TreeGrafter"/>
</dbReference>
<gene>
    <name evidence="4" type="ORF">EV195_11181</name>
</gene>
<dbReference type="Proteomes" id="UP000294564">
    <property type="component" value="Unassembled WGS sequence"/>
</dbReference>
<protein>
    <submittedName>
        <fullName evidence="4">DNA polymerase-3 subunit epsilon</fullName>
    </submittedName>
</protein>
<dbReference type="Gene3D" id="3.30.420.10">
    <property type="entry name" value="Ribonuclease H-like superfamily/Ribonuclease H"/>
    <property type="match status" value="1"/>
</dbReference>
<dbReference type="SUPFAM" id="SSF53098">
    <property type="entry name" value="Ribonuclease H-like"/>
    <property type="match status" value="1"/>
</dbReference>
<feature type="domain" description="Exonuclease" evidence="3">
    <location>
        <begin position="31"/>
        <end position="200"/>
    </location>
</feature>
<dbReference type="GO" id="GO:0003677">
    <property type="term" value="F:DNA binding"/>
    <property type="evidence" value="ECO:0007669"/>
    <property type="project" value="InterPro"/>
</dbReference>
<dbReference type="InterPro" id="IPR012337">
    <property type="entry name" value="RNaseH-like_sf"/>
</dbReference>
<dbReference type="Pfam" id="PF00929">
    <property type="entry name" value="RNase_T"/>
    <property type="match status" value="1"/>
</dbReference>
<organism evidence="4 5">
    <name type="scientific">Tenacibaculum skagerrakense</name>
    <dbReference type="NCBI Taxonomy" id="186571"/>
    <lineage>
        <taxon>Bacteria</taxon>
        <taxon>Pseudomonadati</taxon>
        <taxon>Bacteroidota</taxon>
        <taxon>Flavobacteriia</taxon>
        <taxon>Flavobacteriales</taxon>
        <taxon>Flavobacteriaceae</taxon>
        <taxon>Tenacibaculum</taxon>
    </lineage>
</organism>
<dbReference type="PANTHER" id="PTHR30231:SF41">
    <property type="entry name" value="DNA POLYMERASE III SUBUNIT EPSILON"/>
    <property type="match status" value="1"/>
</dbReference>
<comment type="subunit">
    <text evidence="2">DNA polymerase III contains a core (composed of alpha, epsilon and theta chains) that associates with a tau subunit. This core dimerizes to form the POLIII' complex. PolIII' associates with the gamma complex (composed of gamma, delta, delta', psi and chi chains) and with the beta chain to form the complete DNA polymerase III complex.</text>
</comment>
<dbReference type="OrthoDB" id="9791657at2"/>
<proteinExistence type="predicted"/>
<reference evidence="4 5" key="1">
    <citation type="submission" date="2019-03" db="EMBL/GenBank/DDBJ databases">
        <title>Genomic Encyclopedia of Type Strains, Phase IV (KMG-IV): sequencing the most valuable type-strain genomes for metagenomic binning, comparative biology and taxonomic classification.</title>
        <authorList>
            <person name="Goeker M."/>
        </authorList>
    </citation>
    <scope>NUCLEOTIDE SEQUENCE [LARGE SCALE GENOMIC DNA]</scope>
    <source>
        <strain evidence="4 5">DSM 14836</strain>
    </source>
</reference>
<evidence type="ECO:0000313" key="4">
    <source>
        <dbReference type="EMBL" id="TCP22652.1"/>
    </source>
</evidence>
<dbReference type="SMART" id="SM00479">
    <property type="entry name" value="EXOIII"/>
    <property type="match status" value="1"/>
</dbReference>
<dbReference type="CDD" id="cd06127">
    <property type="entry name" value="DEDDh"/>
    <property type="match status" value="1"/>
</dbReference>
<dbReference type="AlphaFoldDB" id="A0A4R2NMC7"/>
<dbReference type="InterPro" id="IPR013520">
    <property type="entry name" value="Ribonucl_H"/>
</dbReference>
<dbReference type="InterPro" id="IPR036397">
    <property type="entry name" value="RNaseH_sf"/>
</dbReference>
<sequence length="214" mass="24746">MKWFQRKAYPDFWKNYTDSFKAKQNDLKTTRFVVFDTETTGLNPKVDKILSIGTVAVSNFSIDVADSLECYVIQENFNADTVPIHGILKEGNITKITEEEAIIQFLNHIKNAVLIAHHANFDIQMINEALHRLGLPKLKNKVLDTGVLYKKTKYVNRNNFYSLDELCEIFKITKHDRHTASGDAFLTALIFLKILSLLKRKNSKLQLKHLFTWI</sequence>
<dbReference type="GO" id="GO:0003887">
    <property type="term" value="F:DNA-directed DNA polymerase activity"/>
    <property type="evidence" value="ECO:0007669"/>
    <property type="project" value="InterPro"/>
</dbReference>
<evidence type="ECO:0000259" key="3">
    <source>
        <dbReference type="SMART" id="SM00479"/>
    </source>
</evidence>
<dbReference type="RefSeq" id="WP_132795853.1">
    <property type="nucleotide sequence ID" value="NZ_SLXM01000011.1"/>
</dbReference>
<dbReference type="PANTHER" id="PTHR30231">
    <property type="entry name" value="DNA POLYMERASE III SUBUNIT EPSILON"/>
    <property type="match status" value="1"/>
</dbReference>
<dbReference type="EMBL" id="SLXM01000011">
    <property type="protein sequence ID" value="TCP22652.1"/>
    <property type="molecule type" value="Genomic_DNA"/>
</dbReference>
<accession>A0A4R2NMC7</accession>
<comment type="function">
    <text evidence="1">DNA polymerase III is a complex, multichain enzyme responsible for most of the replicative synthesis in bacteria. The epsilon subunit contain the editing function and is a proofreading 3'-5' exonuclease.</text>
</comment>
<name>A0A4R2NMC7_9FLAO</name>
<evidence type="ECO:0000256" key="2">
    <source>
        <dbReference type="ARBA" id="ARBA00026073"/>
    </source>
</evidence>
<dbReference type="GO" id="GO:0005829">
    <property type="term" value="C:cytosol"/>
    <property type="evidence" value="ECO:0007669"/>
    <property type="project" value="TreeGrafter"/>
</dbReference>
<keyword evidence="5" id="KW-1185">Reference proteome</keyword>
<dbReference type="InterPro" id="IPR006054">
    <property type="entry name" value="DnaQ"/>
</dbReference>